<dbReference type="KEGG" id="kak:Kalk_20895"/>
<evidence type="ECO:0000313" key="3">
    <source>
        <dbReference type="Proteomes" id="UP000235116"/>
    </source>
</evidence>
<gene>
    <name evidence="2" type="ORF">Kalk_20895</name>
</gene>
<sequence>MKKSDIKIFVVVLLVVGLVVFNFVIKPRLMKDSKTATLMTLSTSLVSDIPYLSPIAAKDYKDSLRFDFSIGESHLDNTGMDAVRTNLDLALIKPVCEFIAKTGASPKFSINMVVKSKAGTVYDKYFSAKNCT</sequence>
<dbReference type="EMBL" id="CP022684">
    <property type="protein sequence ID" value="AUM14734.1"/>
    <property type="molecule type" value="Genomic_DNA"/>
</dbReference>
<keyword evidence="3" id="KW-1185">Reference proteome</keyword>
<evidence type="ECO:0000313" key="2">
    <source>
        <dbReference type="EMBL" id="AUM14734.1"/>
    </source>
</evidence>
<keyword evidence="1" id="KW-1133">Transmembrane helix</keyword>
<dbReference type="Proteomes" id="UP000235116">
    <property type="component" value="Chromosome"/>
</dbReference>
<evidence type="ECO:0000256" key="1">
    <source>
        <dbReference type="SAM" id="Phobius"/>
    </source>
</evidence>
<dbReference type="RefSeq" id="WP_101896103.1">
    <property type="nucleotide sequence ID" value="NZ_CP022684.1"/>
</dbReference>
<organism evidence="2 3">
    <name type="scientific">Ketobacter alkanivorans</name>
    <dbReference type="NCBI Taxonomy" id="1917421"/>
    <lineage>
        <taxon>Bacteria</taxon>
        <taxon>Pseudomonadati</taxon>
        <taxon>Pseudomonadota</taxon>
        <taxon>Gammaproteobacteria</taxon>
        <taxon>Pseudomonadales</taxon>
        <taxon>Ketobacteraceae</taxon>
        <taxon>Ketobacter</taxon>
    </lineage>
</organism>
<dbReference type="AlphaFoldDB" id="A0A2K9LV43"/>
<protein>
    <submittedName>
        <fullName evidence="2">Uncharacterized protein</fullName>
    </submittedName>
</protein>
<reference evidence="3" key="1">
    <citation type="submission" date="2017-08" db="EMBL/GenBank/DDBJ databases">
        <title>Direct submision.</title>
        <authorList>
            <person name="Kim S.-J."/>
            <person name="Rhee S.-K."/>
        </authorList>
    </citation>
    <scope>NUCLEOTIDE SEQUENCE [LARGE SCALE GENOMIC DNA]</scope>
    <source>
        <strain evidence="3">GI5</strain>
    </source>
</reference>
<name>A0A2K9LV43_9GAMM</name>
<keyword evidence="1" id="KW-0812">Transmembrane</keyword>
<accession>A0A2K9LV43</accession>
<keyword evidence="1" id="KW-0472">Membrane</keyword>
<proteinExistence type="predicted"/>
<feature type="transmembrane region" description="Helical" evidence="1">
    <location>
        <begin position="6"/>
        <end position="25"/>
    </location>
</feature>